<dbReference type="GO" id="GO:0010508">
    <property type="term" value="P:positive regulation of autophagy"/>
    <property type="evidence" value="ECO:0007669"/>
    <property type="project" value="TreeGrafter"/>
</dbReference>
<keyword evidence="6" id="KW-0472">Membrane</keyword>
<evidence type="ECO:0000256" key="3">
    <source>
        <dbReference type="ARBA" id="ARBA00018529"/>
    </source>
</evidence>
<dbReference type="InterPro" id="IPR045838">
    <property type="entry name" value="DEPDC5_CTD"/>
</dbReference>
<evidence type="ECO:0000313" key="9">
    <source>
        <dbReference type="EMBL" id="KAF2794456.1"/>
    </source>
</evidence>
<sequence length="1916" mass="214370">MSKSVVSVKRTRVQKVCTLWTHDDNFSRDDVVFNGEKFPELPATPGSLIQIIALKQATAVRDFQASAKSTAKDSSQMKADDSSKDAFHDTHSRRTRRGSVLITLDENGSLIQGGRDVDTEKSYIFVATAITADLKSKYPNLQVSISEKIAKVFGFRNRVQIVVTLADEERHSASHVEITFRDEYLARADMWRMSISELSNRTVYRGQKLLFMGTIKATIKNVFINGQSTHSGYFSSTSKPVFRSESARYVLFIQMSKEMWDFDAEGAGEIMFNKVVNGFLPDMFKRWMKISARHLVTIILFTRMQYDGEAFPDRPDDTTNNRGFGHQSGRFRDYYRVVVSDMASGDWIDILYQLKKEFRQFLRDVSLVPKSMRRSSINDDPDSESSQPELIIAGKPSTATHGNILEAINLASAQFAKDYIDRDLVRTGISVVIVTAGTGVFEVDYNMLKLTTDTLIGSGVGIDLVSLSPMPLHSVPLFKYRSPRLMSSMKAKIEQDEVPAARTADEHDEKTPRQHQPNFGPMGQESPLPPPPIYPNDASIVPSDQEDDWRYAMPHWVDISFWSGPSDEIIELSKPKVLVKSARKSRKKSGTFALRCRMYELQMMGVMENELGAISIPYIEEDPLYPHQLREHFELNERTQESYQRAKTTVAKSSSYSSKDGKEDTDDQLDHIKTLQKAWMEAYDDYAFSPLMDRQPHFDQDPDHSQGLEAPTREGSPGLLSKNTFLSSSYRSVGLSYGKSARPPPEANFHQLMRERSRELESQSPRGYTYRHSEVKGQSVLRTDALNRQMASSRTKDLPRPSLHQRGGSGDSNDHRRSMFSTPNDSPAVSRGNTPPNRSGLPPLSTTVQTPPIRAEPNSRPAGWFLRQISFGGKGGGVSKPTTGIATIDITPGKVKPARLTVENNQKGAIAEKLASTKLTSAEKPSQPINIRTASRAGVSSGESVSPDHAPRSVGTIRGVQSIKTSIPSHPGSVSKNPGSTFLLAGSRTLGETSGPRLDISTSGGARHVPRTLSPTSAIAPWAVLVNPCNPKKNNIDIANQFRRWQHVFPKRLRTSSVKWKSLCSPAAVPLTNEYFPTAEQLSTEYNESPYKITQNDDDDMLEAPKSRETLIRELIAFRLSHGFQIIIGSAVADFSGGRERDLSNIFHSEYMSNDGDTVFMCVGNTIHQLVCVAGGEVEVKRFSRKPTTALQTSEGIDTPFPYKPFIRTALEDGYHSRDVVLRPPRGEYNWNFIDTFLAGYHDEFSETLRFWRARFVLIPVELPNVSRRALPPLQEDSEEEIRLEGIRKLTQVWQRYRYVPTEERHFQATTSKMQKDPNPLAIEYHTRDPSAIIAAGPDTALLTDIDSEFQTSLFSETDQYHSSNIDIKKLAEDLQGEKGIRMMDRRWHWKLHYNCFLGFDLTSWLQLNFKDIETRDEAVDLGNQLMTKGLFVHVQRRHQFRDGNFFFQIAAEYRAPRPESRTGWFGMRRNNQSVPSTPLSDGPRTSPLTARSIQSRPSTSDSSSTSGSEKDGEKTPTRAGSPKRKVTLSRAMRYDVDPRKRSYRPEIISLHYDRLHNPDNCYHIRIDWMNVTAKLIEDAIVTWATSVEKYGLKLVEVPIAEASNIIDHHPFRSPYTIKLALQPPQSQPEQVWDLSHFSPQYAKADKFVYHKALLRKLNFVLDMEAASSFPPDVEVSYSWGNPDYKYPQFIHRSGTLLAQITNEGHFLLLANRLAHNRAKDTTKFRVTDPYEHKRSTTDRMTNPPTTPAERANPHRSPFSSPLARPVQDSSLLHTALQEKAVIPPAPPIPQTPEQIKDEIEIFCSDAGLLKSFYDGAFPQAPSPSSHIFPVLEHNIPSLGLPPAISIREASPAGSGWGLGSSLIGTPGSGIAGRRQGSEGSGSGTASGSASVKRGSIEGGSLPRRQDSQGSAGSGV</sequence>
<protein>
    <recommendedName>
        <fullName evidence="3">Vacuolar membrane-associated protein IML1</fullName>
    </recommendedName>
    <alternativeName>
        <fullName evidence="4">Vacuolar membrane-associated protein iml1</fullName>
    </alternativeName>
</protein>
<feature type="region of interest" description="Disordered" evidence="7">
    <location>
        <begin position="639"/>
        <end position="668"/>
    </location>
</feature>
<dbReference type="InterPro" id="IPR057068">
    <property type="entry name" value="IML1_N_fung"/>
</dbReference>
<dbReference type="GO" id="GO:0035556">
    <property type="term" value="P:intracellular signal transduction"/>
    <property type="evidence" value="ECO:0007669"/>
    <property type="project" value="InterPro"/>
</dbReference>
<accession>A0A6A6XDC4</accession>
<keyword evidence="10" id="KW-1185">Reference proteome</keyword>
<dbReference type="Proteomes" id="UP000799757">
    <property type="component" value="Unassembled WGS sequence"/>
</dbReference>
<dbReference type="InterPro" id="IPR048255">
    <property type="entry name" value="IML1_N"/>
</dbReference>
<evidence type="ECO:0000256" key="4">
    <source>
        <dbReference type="ARBA" id="ARBA00021881"/>
    </source>
</evidence>
<dbReference type="PANTHER" id="PTHR13179:SF8">
    <property type="entry name" value="GATOR COMPLEX PROTEIN DEPDC5"/>
    <property type="match status" value="1"/>
</dbReference>
<feature type="compositionally biased region" description="Basic and acidic residues" evidence="7">
    <location>
        <begin position="78"/>
        <end position="92"/>
    </location>
</feature>
<dbReference type="GO" id="GO:0005096">
    <property type="term" value="F:GTPase activator activity"/>
    <property type="evidence" value="ECO:0007669"/>
    <property type="project" value="InterPro"/>
</dbReference>
<feature type="region of interest" description="Disordered" evidence="7">
    <location>
        <begin position="692"/>
        <end position="723"/>
    </location>
</feature>
<feature type="compositionally biased region" description="Basic and acidic residues" evidence="7">
    <location>
        <begin position="503"/>
        <end position="512"/>
    </location>
</feature>
<evidence type="ECO:0000256" key="2">
    <source>
        <dbReference type="ARBA" id="ARBA00005643"/>
    </source>
</evidence>
<feature type="compositionally biased region" description="Basic and acidic residues" evidence="7">
    <location>
        <begin position="1725"/>
        <end position="1738"/>
    </location>
</feature>
<dbReference type="Pfam" id="PF00610">
    <property type="entry name" value="DEP"/>
    <property type="match status" value="1"/>
</dbReference>
<dbReference type="EMBL" id="MU001890">
    <property type="protein sequence ID" value="KAF2794456.1"/>
    <property type="molecule type" value="Genomic_DNA"/>
</dbReference>
<dbReference type="Pfam" id="PF19418">
    <property type="entry name" value="DEPDC5_CTD"/>
    <property type="match status" value="1"/>
</dbReference>
<feature type="region of interest" description="Disordered" evidence="7">
    <location>
        <begin position="993"/>
        <end position="1012"/>
    </location>
</feature>
<feature type="region of interest" description="Disordered" evidence="7">
    <location>
        <begin position="1725"/>
        <end position="1765"/>
    </location>
</feature>
<evidence type="ECO:0000256" key="5">
    <source>
        <dbReference type="ARBA" id="ARBA00022554"/>
    </source>
</evidence>
<feature type="region of interest" description="Disordered" evidence="7">
    <location>
        <begin position="1461"/>
        <end position="1533"/>
    </location>
</feature>
<keyword evidence="5" id="KW-0926">Vacuole</keyword>
<dbReference type="InterPro" id="IPR000591">
    <property type="entry name" value="DEP_dom"/>
</dbReference>
<evidence type="ECO:0000259" key="8">
    <source>
        <dbReference type="PROSITE" id="PS50186"/>
    </source>
</evidence>
<dbReference type="InterPro" id="IPR036390">
    <property type="entry name" value="WH_DNA-bd_sf"/>
</dbReference>
<feature type="region of interest" description="Disordered" evidence="7">
    <location>
        <begin position="932"/>
        <end position="959"/>
    </location>
</feature>
<feature type="compositionally biased region" description="Basic and acidic residues" evidence="7">
    <location>
        <begin position="694"/>
        <end position="706"/>
    </location>
</feature>
<dbReference type="SUPFAM" id="SSF46785">
    <property type="entry name" value="Winged helix' DNA-binding domain"/>
    <property type="match status" value="1"/>
</dbReference>
<dbReference type="PROSITE" id="PS50186">
    <property type="entry name" value="DEP"/>
    <property type="match status" value="1"/>
</dbReference>
<feature type="compositionally biased region" description="Polar residues" evidence="7">
    <location>
        <begin position="641"/>
        <end position="658"/>
    </location>
</feature>
<feature type="compositionally biased region" description="Polar residues" evidence="7">
    <location>
        <begin position="819"/>
        <end position="837"/>
    </location>
</feature>
<feature type="compositionally biased region" description="Polar residues" evidence="7">
    <location>
        <begin position="1470"/>
        <end position="1480"/>
    </location>
</feature>
<feature type="region of interest" description="Disordered" evidence="7">
    <location>
        <begin position="755"/>
        <end position="860"/>
    </location>
</feature>
<feature type="region of interest" description="Disordered" evidence="7">
    <location>
        <begin position="1867"/>
        <end position="1916"/>
    </location>
</feature>
<dbReference type="SMART" id="SM00049">
    <property type="entry name" value="DEP"/>
    <property type="match status" value="1"/>
</dbReference>
<dbReference type="PANTHER" id="PTHR13179">
    <property type="entry name" value="DEP DOMAIN CONTAINING PROTEIN 5"/>
    <property type="match status" value="1"/>
</dbReference>
<dbReference type="InterPro" id="IPR027244">
    <property type="entry name" value="IML1"/>
</dbReference>
<organism evidence="9 10">
    <name type="scientific">Melanomma pulvis-pyrius CBS 109.77</name>
    <dbReference type="NCBI Taxonomy" id="1314802"/>
    <lineage>
        <taxon>Eukaryota</taxon>
        <taxon>Fungi</taxon>
        <taxon>Dikarya</taxon>
        <taxon>Ascomycota</taxon>
        <taxon>Pezizomycotina</taxon>
        <taxon>Dothideomycetes</taxon>
        <taxon>Pleosporomycetidae</taxon>
        <taxon>Pleosporales</taxon>
        <taxon>Melanommataceae</taxon>
        <taxon>Melanomma</taxon>
    </lineage>
</organism>
<feature type="compositionally biased region" description="Polar residues" evidence="7">
    <location>
        <begin position="1487"/>
        <end position="1498"/>
    </location>
</feature>
<feature type="compositionally biased region" description="Low complexity" evidence="7">
    <location>
        <begin position="1499"/>
        <end position="1508"/>
    </location>
</feature>
<dbReference type="Gene3D" id="1.10.10.10">
    <property type="entry name" value="Winged helix-like DNA-binding domain superfamily/Winged helix DNA-binding domain"/>
    <property type="match status" value="1"/>
</dbReference>
<dbReference type="GO" id="GO:0005774">
    <property type="term" value="C:vacuolar membrane"/>
    <property type="evidence" value="ECO:0007669"/>
    <property type="project" value="UniProtKB-SubCell"/>
</dbReference>
<gene>
    <name evidence="9" type="ORF">K505DRAFT_275111</name>
</gene>
<dbReference type="Pfam" id="PF12257">
    <property type="entry name" value="IML1"/>
    <property type="match status" value="1"/>
</dbReference>
<feature type="domain" description="DEP" evidence="8">
    <location>
        <begin position="1377"/>
        <end position="1452"/>
    </location>
</feature>
<evidence type="ECO:0000313" key="10">
    <source>
        <dbReference type="Proteomes" id="UP000799757"/>
    </source>
</evidence>
<dbReference type="OrthoDB" id="39497at2759"/>
<dbReference type="Pfam" id="PF24438">
    <property type="entry name" value="IML1_N_fung"/>
    <property type="match status" value="1"/>
</dbReference>
<dbReference type="InterPro" id="IPR036388">
    <property type="entry name" value="WH-like_DNA-bd_sf"/>
</dbReference>
<comment type="similarity">
    <text evidence="2">Belongs to the IML1 family.</text>
</comment>
<proteinExistence type="inferred from homology"/>
<dbReference type="GO" id="GO:1990130">
    <property type="term" value="C:GATOR1 complex"/>
    <property type="evidence" value="ECO:0007669"/>
    <property type="project" value="TreeGrafter"/>
</dbReference>
<feature type="region of interest" description="Disordered" evidence="7">
    <location>
        <begin position="70"/>
        <end position="92"/>
    </location>
</feature>
<evidence type="ECO:0000256" key="6">
    <source>
        <dbReference type="ARBA" id="ARBA00023136"/>
    </source>
</evidence>
<evidence type="ECO:0000256" key="1">
    <source>
        <dbReference type="ARBA" id="ARBA00004148"/>
    </source>
</evidence>
<evidence type="ECO:0000256" key="7">
    <source>
        <dbReference type="SAM" id="MobiDB-lite"/>
    </source>
</evidence>
<name>A0A6A6XDC4_9PLEO</name>
<dbReference type="CDD" id="cd04449">
    <property type="entry name" value="DEP_DEPDC5-like"/>
    <property type="match status" value="1"/>
</dbReference>
<reference evidence="9" key="1">
    <citation type="journal article" date="2020" name="Stud. Mycol.">
        <title>101 Dothideomycetes genomes: a test case for predicting lifestyles and emergence of pathogens.</title>
        <authorList>
            <person name="Haridas S."/>
            <person name="Albert R."/>
            <person name="Binder M."/>
            <person name="Bloem J."/>
            <person name="Labutti K."/>
            <person name="Salamov A."/>
            <person name="Andreopoulos B."/>
            <person name="Baker S."/>
            <person name="Barry K."/>
            <person name="Bills G."/>
            <person name="Bluhm B."/>
            <person name="Cannon C."/>
            <person name="Castanera R."/>
            <person name="Culley D."/>
            <person name="Daum C."/>
            <person name="Ezra D."/>
            <person name="Gonzalez J."/>
            <person name="Henrissat B."/>
            <person name="Kuo A."/>
            <person name="Liang C."/>
            <person name="Lipzen A."/>
            <person name="Lutzoni F."/>
            <person name="Magnuson J."/>
            <person name="Mondo S."/>
            <person name="Nolan M."/>
            <person name="Ohm R."/>
            <person name="Pangilinan J."/>
            <person name="Park H.-J."/>
            <person name="Ramirez L."/>
            <person name="Alfaro M."/>
            <person name="Sun H."/>
            <person name="Tritt A."/>
            <person name="Yoshinaga Y."/>
            <person name="Zwiers L.-H."/>
            <person name="Turgeon B."/>
            <person name="Goodwin S."/>
            <person name="Spatafora J."/>
            <person name="Crous P."/>
            <person name="Grigoriev I."/>
        </authorList>
    </citation>
    <scope>NUCLEOTIDE SEQUENCE</scope>
    <source>
        <strain evidence="9">CBS 109.77</strain>
    </source>
</reference>
<feature type="region of interest" description="Disordered" evidence="7">
    <location>
        <begin position="494"/>
        <end position="540"/>
    </location>
</feature>
<dbReference type="GO" id="GO:1904262">
    <property type="term" value="P:negative regulation of TORC1 signaling"/>
    <property type="evidence" value="ECO:0007669"/>
    <property type="project" value="TreeGrafter"/>
</dbReference>
<comment type="subcellular location">
    <subcellularLocation>
        <location evidence="1">Vacuole membrane</location>
        <topology evidence="1">Peripheral membrane protein</topology>
    </subcellularLocation>
</comment>